<feature type="transmembrane region" description="Helical" evidence="1">
    <location>
        <begin position="233"/>
        <end position="253"/>
    </location>
</feature>
<name>A0A6A5W6N3_9PLEO</name>
<dbReference type="Proteomes" id="UP000799779">
    <property type="component" value="Unassembled WGS sequence"/>
</dbReference>
<evidence type="ECO:0000256" key="1">
    <source>
        <dbReference type="SAM" id="Phobius"/>
    </source>
</evidence>
<feature type="transmembrane region" description="Helical" evidence="1">
    <location>
        <begin position="199"/>
        <end position="221"/>
    </location>
</feature>
<dbReference type="EMBL" id="ML977618">
    <property type="protein sequence ID" value="KAF1997007.1"/>
    <property type="molecule type" value="Genomic_DNA"/>
</dbReference>
<dbReference type="AlphaFoldDB" id="A0A6A5W6N3"/>
<protein>
    <submittedName>
        <fullName evidence="2">Uncharacterized protein</fullName>
    </submittedName>
</protein>
<feature type="transmembrane region" description="Helical" evidence="1">
    <location>
        <begin position="117"/>
        <end position="138"/>
    </location>
</feature>
<evidence type="ECO:0000313" key="3">
    <source>
        <dbReference type="Proteomes" id="UP000799779"/>
    </source>
</evidence>
<sequence length="366" mass="40680">MIINKIRHLFDSTSSQHPKFIAPIWAITGPVFKHWYRIGSSLVFFTRHYGAAGPVLCIFGNLDVWRIELQVLQSTNDQESMDFKKSMQDESHIIAIAGTILAQITITALSLENLSETHWIARAFFTFSLSSSLMAVYYATRQYRTFGRCYESNQIKTWIKAGTDRRRLSSINLFVSQLKGPPPVMPSAASVLSVSAPHLLLEASLNSFLIGFAVYLCLIWKKNLDTVSGPDHSRAVFITYIVGLAFCFGVYMLSDAVAADQNYISEFDLLHSADQIISGEEHDSTGNIPEVSVFATIPVPMQSTSLQSTVSASPSNPAELKKEENSIFTNHTTREELLAAFSEAAKLRKESAKLDERIAELLAALK</sequence>
<dbReference type="OrthoDB" id="4941332at2759"/>
<reference evidence="2" key="1">
    <citation type="journal article" date="2020" name="Stud. Mycol.">
        <title>101 Dothideomycetes genomes: a test case for predicting lifestyles and emergence of pathogens.</title>
        <authorList>
            <person name="Haridas S."/>
            <person name="Albert R."/>
            <person name="Binder M."/>
            <person name="Bloem J."/>
            <person name="Labutti K."/>
            <person name="Salamov A."/>
            <person name="Andreopoulos B."/>
            <person name="Baker S."/>
            <person name="Barry K."/>
            <person name="Bills G."/>
            <person name="Bluhm B."/>
            <person name="Cannon C."/>
            <person name="Castanera R."/>
            <person name="Culley D."/>
            <person name="Daum C."/>
            <person name="Ezra D."/>
            <person name="Gonzalez J."/>
            <person name="Henrissat B."/>
            <person name="Kuo A."/>
            <person name="Liang C."/>
            <person name="Lipzen A."/>
            <person name="Lutzoni F."/>
            <person name="Magnuson J."/>
            <person name="Mondo S."/>
            <person name="Nolan M."/>
            <person name="Ohm R."/>
            <person name="Pangilinan J."/>
            <person name="Park H.-J."/>
            <person name="Ramirez L."/>
            <person name="Alfaro M."/>
            <person name="Sun H."/>
            <person name="Tritt A."/>
            <person name="Yoshinaga Y."/>
            <person name="Zwiers L.-H."/>
            <person name="Turgeon B."/>
            <person name="Goodwin S."/>
            <person name="Spatafora J."/>
            <person name="Crous P."/>
            <person name="Grigoriev I."/>
        </authorList>
    </citation>
    <scope>NUCLEOTIDE SEQUENCE</scope>
    <source>
        <strain evidence="2">CBS 123094</strain>
    </source>
</reference>
<keyword evidence="1" id="KW-0472">Membrane</keyword>
<proteinExistence type="predicted"/>
<keyword evidence="1" id="KW-1133">Transmembrane helix</keyword>
<gene>
    <name evidence="2" type="ORF">P154DRAFT_497657</name>
</gene>
<accession>A0A6A5W6N3</accession>
<organism evidence="2 3">
    <name type="scientific">Amniculicola lignicola CBS 123094</name>
    <dbReference type="NCBI Taxonomy" id="1392246"/>
    <lineage>
        <taxon>Eukaryota</taxon>
        <taxon>Fungi</taxon>
        <taxon>Dikarya</taxon>
        <taxon>Ascomycota</taxon>
        <taxon>Pezizomycotina</taxon>
        <taxon>Dothideomycetes</taxon>
        <taxon>Pleosporomycetidae</taxon>
        <taxon>Pleosporales</taxon>
        <taxon>Amniculicolaceae</taxon>
        <taxon>Amniculicola</taxon>
    </lineage>
</organism>
<keyword evidence="1" id="KW-0812">Transmembrane</keyword>
<keyword evidence="3" id="KW-1185">Reference proteome</keyword>
<feature type="transmembrane region" description="Helical" evidence="1">
    <location>
        <begin position="93"/>
        <end position="111"/>
    </location>
</feature>
<evidence type="ECO:0000313" key="2">
    <source>
        <dbReference type="EMBL" id="KAF1997007.1"/>
    </source>
</evidence>